<dbReference type="InterPro" id="IPR011004">
    <property type="entry name" value="Trimer_LpxA-like_sf"/>
</dbReference>
<dbReference type="InterPro" id="IPR050179">
    <property type="entry name" value="Trans_hexapeptide_repeat"/>
</dbReference>
<keyword evidence="4" id="KW-0012">Acyltransferase</keyword>
<keyword evidence="3" id="KW-0677">Repeat</keyword>
<comment type="caution">
    <text evidence="5">The sequence shown here is derived from an EMBL/GenBank/DDBJ whole genome shotgun (WGS) entry which is preliminary data.</text>
</comment>
<dbReference type="Gene3D" id="3.40.50.20">
    <property type="match status" value="1"/>
</dbReference>
<dbReference type="Proteomes" id="UP000048984">
    <property type="component" value="Unassembled WGS sequence"/>
</dbReference>
<keyword evidence="2" id="KW-0808">Transferase</keyword>
<evidence type="ECO:0000313" key="6">
    <source>
        <dbReference type="Proteomes" id="UP000048984"/>
    </source>
</evidence>
<gene>
    <name evidence="5" type="ORF">ABB55_09635</name>
</gene>
<dbReference type="AlphaFoldDB" id="A0A0P6VPS5"/>
<dbReference type="InterPro" id="IPR001451">
    <property type="entry name" value="Hexapep"/>
</dbReference>
<dbReference type="PROSITE" id="PS00101">
    <property type="entry name" value="HEXAPEP_TRANSFERASES"/>
    <property type="match status" value="1"/>
</dbReference>
<keyword evidence="6" id="KW-1185">Reference proteome</keyword>
<protein>
    <recommendedName>
        <fullName evidence="7">PglD N-terminal domain-containing protein</fullName>
    </recommendedName>
</protein>
<dbReference type="PANTHER" id="PTHR43300:SF4">
    <property type="entry name" value="ACYL-[ACYL-CARRIER-PROTEIN]--UDP-N-ACETYLGLUCOSAMINE O-ACYLTRANSFERASE"/>
    <property type="match status" value="1"/>
</dbReference>
<evidence type="ECO:0000313" key="5">
    <source>
        <dbReference type="EMBL" id="KPL52452.1"/>
    </source>
</evidence>
<comment type="similarity">
    <text evidence="1">Belongs to the transferase hexapeptide repeat family.</text>
</comment>
<reference evidence="5 6" key="2">
    <citation type="submission" date="2015-10" db="EMBL/GenBank/DDBJ databases">
        <title>Draft Genome Sequence of Prosthecomicrobium hirschii ATCC 27832.</title>
        <authorList>
            <person name="Daniel J."/>
            <person name="Givan S.A."/>
            <person name="Brun Y.V."/>
            <person name="Brown P.J."/>
        </authorList>
    </citation>
    <scope>NUCLEOTIDE SEQUENCE [LARGE SCALE GENOMIC DNA]</scope>
    <source>
        <strain evidence="5 6">16</strain>
    </source>
</reference>
<reference evidence="5 6" key="1">
    <citation type="submission" date="2015-09" db="EMBL/GenBank/DDBJ databases">
        <authorList>
            <person name="Jackson K.R."/>
            <person name="Lunt B.L."/>
            <person name="Fisher J.N.B."/>
            <person name="Gardner A.V."/>
            <person name="Bailey M.E."/>
            <person name="Deus L.M."/>
            <person name="Earl A.S."/>
            <person name="Gibby P.D."/>
            <person name="Hartmann K.A."/>
            <person name="Liu J.E."/>
            <person name="Manci A.M."/>
            <person name="Nielsen D.A."/>
            <person name="Solomon M.B."/>
            <person name="Breakwell D.P."/>
            <person name="Burnett S.H."/>
            <person name="Grose J.H."/>
        </authorList>
    </citation>
    <scope>NUCLEOTIDE SEQUENCE [LARGE SCALE GENOMIC DNA]</scope>
    <source>
        <strain evidence="5 6">16</strain>
    </source>
</reference>
<dbReference type="PANTHER" id="PTHR43300">
    <property type="entry name" value="ACETYLTRANSFERASE"/>
    <property type="match status" value="1"/>
</dbReference>
<evidence type="ECO:0008006" key="7">
    <source>
        <dbReference type="Google" id="ProtNLM"/>
    </source>
</evidence>
<dbReference type="Gene3D" id="2.160.10.10">
    <property type="entry name" value="Hexapeptide repeat proteins"/>
    <property type="match status" value="1"/>
</dbReference>
<organism evidence="5 6">
    <name type="scientific">Prosthecodimorpha hirschii</name>
    <dbReference type="NCBI Taxonomy" id="665126"/>
    <lineage>
        <taxon>Bacteria</taxon>
        <taxon>Pseudomonadati</taxon>
        <taxon>Pseudomonadota</taxon>
        <taxon>Alphaproteobacteria</taxon>
        <taxon>Hyphomicrobiales</taxon>
        <taxon>Ancalomicrobiaceae</taxon>
        <taxon>Prosthecodimorpha</taxon>
    </lineage>
</organism>
<proteinExistence type="inferred from homology"/>
<name>A0A0P6VPS5_9HYPH</name>
<accession>A0A0P6VPS5</accession>
<dbReference type="InterPro" id="IPR018357">
    <property type="entry name" value="Hexapep_transf_CS"/>
</dbReference>
<sequence length="222" mass="22972">MRVIVYGCGALAELTRTCLEADGIEVAAFTVEAAFRRTETHFGLPLLDFDDLEARFAPGSTDLVIAVGPHNDGGGPNSVRRRLVETAVARGFRLPGYRAGGARLPAGQPCDANRIVFDGVLVQPFATLGANVVLRHGAQISHHVVLEPDCFVATGAVIGGGARIGRGSFIGLNATVRDGVSIGAGCILGAGAVVLADTAPDGIYVGVPARRLARPAREVARP</sequence>
<dbReference type="GO" id="GO:0016746">
    <property type="term" value="F:acyltransferase activity"/>
    <property type="evidence" value="ECO:0007669"/>
    <property type="project" value="UniProtKB-KW"/>
</dbReference>
<evidence type="ECO:0000256" key="4">
    <source>
        <dbReference type="ARBA" id="ARBA00023315"/>
    </source>
</evidence>
<dbReference type="EMBL" id="LJYW01000001">
    <property type="protein sequence ID" value="KPL52452.1"/>
    <property type="molecule type" value="Genomic_DNA"/>
</dbReference>
<dbReference type="STRING" id="665126.ABB55_09635"/>
<dbReference type="SUPFAM" id="SSF51161">
    <property type="entry name" value="Trimeric LpxA-like enzymes"/>
    <property type="match status" value="1"/>
</dbReference>
<evidence type="ECO:0000256" key="2">
    <source>
        <dbReference type="ARBA" id="ARBA00022679"/>
    </source>
</evidence>
<evidence type="ECO:0000256" key="3">
    <source>
        <dbReference type="ARBA" id="ARBA00022737"/>
    </source>
</evidence>
<evidence type="ECO:0000256" key="1">
    <source>
        <dbReference type="ARBA" id="ARBA00007274"/>
    </source>
</evidence>
<dbReference type="Pfam" id="PF00132">
    <property type="entry name" value="Hexapep"/>
    <property type="match status" value="1"/>
</dbReference>
<dbReference type="RefSeq" id="WP_054358615.1">
    <property type="nucleotide sequence ID" value="NZ_LJYW01000001.1"/>
</dbReference>